<dbReference type="GO" id="GO:0016787">
    <property type="term" value="F:hydrolase activity"/>
    <property type="evidence" value="ECO:0007669"/>
    <property type="project" value="UniProtKB-KW"/>
</dbReference>
<dbReference type="InterPro" id="IPR001279">
    <property type="entry name" value="Metallo-B-lactamas"/>
</dbReference>
<dbReference type="PANTHER" id="PTHR43546">
    <property type="entry name" value="UPF0173 METAL-DEPENDENT HYDROLASE MJ1163-RELATED"/>
    <property type="match status" value="1"/>
</dbReference>
<evidence type="ECO:0000256" key="4">
    <source>
        <dbReference type="ARBA" id="ARBA00023014"/>
    </source>
</evidence>
<dbReference type="EMBL" id="QZEY01000008">
    <property type="protein sequence ID" value="RJL30863.1"/>
    <property type="molecule type" value="Genomic_DNA"/>
</dbReference>
<dbReference type="PROSITE" id="PS51296">
    <property type="entry name" value="RIESKE"/>
    <property type="match status" value="1"/>
</dbReference>
<dbReference type="GO" id="GO:0006054">
    <property type="term" value="P:N-acetylneuraminate metabolic process"/>
    <property type="evidence" value="ECO:0007669"/>
    <property type="project" value="UniProtKB-UniPathway"/>
</dbReference>
<keyword evidence="4" id="KW-0411">Iron-sulfur</keyword>
<dbReference type="Proteomes" id="UP000265768">
    <property type="component" value="Unassembled WGS sequence"/>
</dbReference>
<keyword evidence="6" id="KW-0378">Hydrolase</keyword>
<dbReference type="RefSeq" id="WP_119928286.1">
    <property type="nucleotide sequence ID" value="NZ_QZEY01000008.1"/>
</dbReference>
<dbReference type="GO" id="GO:0046872">
    <property type="term" value="F:metal ion binding"/>
    <property type="evidence" value="ECO:0007669"/>
    <property type="project" value="UniProtKB-KW"/>
</dbReference>
<dbReference type="SUPFAM" id="SSF56281">
    <property type="entry name" value="Metallo-hydrolase/oxidoreductase"/>
    <property type="match status" value="1"/>
</dbReference>
<protein>
    <submittedName>
        <fullName evidence="6">MBL fold metallo-hydrolase</fullName>
    </submittedName>
</protein>
<dbReference type="InterPro" id="IPR017941">
    <property type="entry name" value="Rieske_2Fe-2S"/>
</dbReference>
<dbReference type="Gene3D" id="2.102.10.10">
    <property type="entry name" value="Rieske [2Fe-2S] iron-sulphur domain"/>
    <property type="match status" value="1"/>
</dbReference>
<name>A0A3A4AYE4_9ACTN</name>
<keyword evidence="2" id="KW-0479">Metal-binding</keyword>
<dbReference type="InterPro" id="IPR036922">
    <property type="entry name" value="Rieske_2Fe-2S_sf"/>
</dbReference>
<dbReference type="AlphaFoldDB" id="A0A3A4AYE4"/>
<dbReference type="SUPFAM" id="SSF50022">
    <property type="entry name" value="ISP domain"/>
    <property type="match status" value="1"/>
</dbReference>
<dbReference type="PANTHER" id="PTHR43546:SF3">
    <property type="entry name" value="UPF0173 METAL-DEPENDENT HYDROLASE MJ1163"/>
    <property type="match status" value="1"/>
</dbReference>
<dbReference type="InterPro" id="IPR050114">
    <property type="entry name" value="UPF0173_UPF0282_UlaG_hydrolase"/>
</dbReference>
<feature type="domain" description="Rieske" evidence="5">
    <location>
        <begin position="433"/>
        <end position="525"/>
    </location>
</feature>
<reference evidence="6 7" key="1">
    <citation type="submission" date="2018-09" db="EMBL/GenBank/DDBJ databases">
        <title>YIM 75507 draft genome.</title>
        <authorList>
            <person name="Tang S."/>
            <person name="Feng Y."/>
        </authorList>
    </citation>
    <scope>NUCLEOTIDE SEQUENCE [LARGE SCALE GENOMIC DNA]</scope>
    <source>
        <strain evidence="6 7">YIM 75507</strain>
    </source>
</reference>
<accession>A0A3A4AYE4</accession>
<dbReference type="UniPathway" id="UPA00628"/>
<dbReference type="InterPro" id="IPR036866">
    <property type="entry name" value="RibonucZ/Hydroxyglut_hydro"/>
</dbReference>
<evidence type="ECO:0000256" key="3">
    <source>
        <dbReference type="ARBA" id="ARBA00023004"/>
    </source>
</evidence>
<dbReference type="Pfam" id="PF00355">
    <property type="entry name" value="Rieske"/>
    <property type="match status" value="1"/>
</dbReference>
<dbReference type="GO" id="GO:0051537">
    <property type="term" value="F:2 iron, 2 sulfur cluster binding"/>
    <property type="evidence" value="ECO:0007669"/>
    <property type="project" value="UniProtKB-KW"/>
</dbReference>
<dbReference type="Gene3D" id="3.60.15.10">
    <property type="entry name" value="Ribonuclease Z/Hydroxyacylglutathione hydrolase-like"/>
    <property type="match status" value="1"/>
</dbReference>
<evidence type="ECO:0000313" key="6">
    <source>
        <dbReference type="EMBL" id="RJL30863.1"/>
    </source>
</evidence>
<dbReference type="InterPro" id="IPR036527">
    <property type="entry name" value="SCP2_sterol-bd_dom_sf"/>
</dbReference>
<keyword evidence="1" id="KW-0001">2Fe-2S</keyword>
<keyword evidence="3" id="KW-0408">Iron</keyword>
<dbReference type="Pfam" id="PF12706">
    <property type="entry name" value="Lactamase_B_2"/>
    <property type="match status" value="1"/>
</dbReference>
<dbReference type="GO" id="GO:0016705">
    <property type="term" value="F:oxidoreductase activity, acting on paired donors, with incorporation or reduction of molecular oxygen"/>
    <property type="evidence" value="ECO:0007669"/>
    <property type="project" value="UniProtKB-ARBA"/>
</dbReference>
<gene>
    <name evidence="6" type="ORF">D5H75_21410</name>
</gene>
<sequence>MAIVTFLGHAGLSVEAADFTLLCDPWLDPRGAYLGSWHQYPRNDHLDVAALADADWVAVSHEHLDHMDPWFLSQLSPRTRVLIPKYPASAYRDRMMAAGVRNLVEIEPWEPFALDNHGSWITAIPEVSPMCHDAAFLVVADGHSVLNCNDARLTAAQARRAKHLAGGKLDLMGVQASGAAWHPMTYTNYTPEEVARIAAEKKLAKLRAVSRLVRSTEPVMAAPFAGPPVFLDPELQRFNWVLDRGDAGAYCDPEEAAEWLSERLPRVRWHAFKPGDKIDLATGEITPDPVSAKFSFTEGRDEYIQRYANDRKTQIARIHAENPEPGDELYPLFVSHFERLGTLSEYFNRNIDMTVRFDVTGPGGGRWDVVFAPGGITVGEAREEKPGYVITVAGRWLMPVLKGEIAWEDLMISMRLSFYRDPDVYNDYLVGLLKHANEDALRAVEEYETGRDESERIVVTGDDGTSYEIGRYCPHAGEDLSVGAVVRDGQVWCLGHNFAFDLKSGECVNARCLPLATRAITPTTT</sequence>
<dbReference type="OrthoDB" id="6988582at2"/>
<comment type="caution">
    <text evidence="6">The sequence shown here is derived from an EMBL/GenBank/DDBJ whole genome shotgun (WGS) entry which is preliminary data.</text>
</comment>
<evidence type="ECO:0000256" key="2">
    <source>
        <dbReference type="ARBA" id="ARBA00022723"/>
    </source>
</evidence>
<dbReference type="GO" id="GO:0004497">
    <property type="term" value="F:monooxygenase activity"/>
    <property type="evidence" value="ECO:0007669"/>
    <property type="project" value="UniProtKB-ARBA"/>
</dbReference>
<evidence type="ECO:0000256" key="1">
    <source>
        <dbReference type="ARBA" id="ARBA00022714"/>
    </source>
</evidence>
<proteinExistence type="predicted"/>
<dbReference type="SUPFAM" id="SSF55718">
    <property type="entry name" value="SCP-like"/>
    <property type="match status" value="1"/>
</dbReference>
<evidence type="ECO:0000313" key="7">
    <source>
        <dbReference type="Proteomes" id="UP000265768"/>
    </source>
</evidence>
<organism evidence="6 7">
    <name type="scientific">Bailinhaonella thermotolerans</name>
    <dbReference type="NCBI Taxonomy" id="1070861"/>
    <lineage>
        <taxon>Bacteria</taxon>
        <taxon>Bacillati</taxon>
        <taxon>Actinomycetota</taxon>
        <taxon>Actinomycetes</taxon>
        <taxon>Streptosporangiales</taxon>
        <taxon>Streptosporangiaceae</taxon>
        <taxon>Bailinhaonella</taxon>
    </lineage>
</organism>
<keyword evidence="7" id="KW-1185">Reference proteome</keyword>
<evidence type="ECO:0000259" key="5">
    <source>
        <dbReference type="PROSITE" id="PS51296"/>
    </source>
</evidence>